<gene>
    <name evidence="1" type="ORF">RHMOL_Rhmol13G0048600</name>
</gene>
<evidence type="ECO:0000313" key="1">
    <source>
        <dbReference type="EMBL" id="KAI8523108.1"/>
    </source>
</evidence>
<dbReference type="EMBL" id="CM046400">
    <property type="protein sequence ID" value="KAI8523108.1"/>
    <property type="molecule type" value="Genomic_DNA"/>
</dbReference>
<sequence>MNALNSSIPSELGSCSNLTYLALALNSLTGDLPLALSNQKRISELGLSGTIPSDLGKNSPSLANVSFSENNFSGELPPGLCNGLALQELTANVNGFNGSLPECLNTAQN</sequence>
<keyword evidence="2" id="KW-1185">Reference proteome</keyword>
<comment type="caution">
    <text evidence="1">The sequence shown here is derived from an EMBL/GenBank/DDBJ whole genome shotgun (WGS) entry which is preliminary data.</text>
</comment>
<proteinExistence type="predicted"/>
<evidence type="ECO:0000313" key="2">
    <source>
        <dbReference type="Proteomes" id="UP001062846"/>
    </source>
</evidence>
<dbReference type="Proteomes" id="UP001062846">
    <property type="component" value="Chromosome 13"/>
</dbReference>
<reference evidence="1" key="1">
    <citation type="submission" date="2022-02" db="EMBL/GenBank/DDBJ databases">
        <title>Plant Genome Project.</title>
        <authorList>
            <person name="Zhang R.-G."/>
        </authorList>
    </citation>
    <scope>NUCLEOTIDE SEQUENCE</scope>
    <source>
        <strain evidence="1">AT1</strain>
    </source>
</reference>
<organism evidence="1 2">
    <name type="scientific">Rhododendron molle</name>
    <name type="common">Chinese azalea</name>
    <name type="synonym">Azalea mollis</name>
    <dbReference type="NCBI Taxonomy" id="49168"/>
    <lineage>
        <taxon>Eukaryota</taxon>
        <taxon>Viridiplantae</taxon>
        <taxon>Streptophyta</taxon>
        <taxon>Embryophyta</taxon>
        <taxon>Tracheophyta</taxon>
        <taxon>Spermatophyta</taxon>
        <taxon>Magnoliopsida</taxon>
        <taxon>eudicotyledons</taxon>
        <taxon>Gunneridae</taxon>
        <taxon>Pentapetalae</taxon>
        <taxon>asterids</taxon>
        <taxon>Ericales</taxon>
        <taxon>Ericaceae</taxon>
        <taxon>Ericoideae</taxon>
        <taxon>Rhodoreae</taxon>
        <taxon>Rhododendron</taxon>
    </lineage>
</organism>
<name>A0ACC0L4I3_RHOML</name>
<protein>
    <submittedName>
        <fullName evidence="1">Uncharacterized protein</fullName>
    </submittedName>
</protein>
<accession>A0ACC0L4I3</accession>